<gene>
    <name evidence="1" type="ORF">ANE_LOCUS15373</name>
</gene>
<keyword evidence="2" id="KW-1185">Reference proteome</keyword>
<proteinExistence type="predicted"/>
<evidence type="ECO:0000313" key="1">
    <source>
        <dbReference type="EMBL" id="VVB04929.1"/>
    </source>
</evidence>
<dbReference type="Proteomes" id="UP000489600">
    <property type="component" value="Unassembled WGS sequence"/>
</dbReference>
<dbReference type="EMBL" id="CABITT030000005">
    <property type="protein sequence ID" value="VVB04929.1"/>
    <property type="molecule type" value="Genomic_DNA"/>
</dbReference>
<evidence type="ECO:0000313" key="2">
    <source>
        <dbReference type="Proteomes" id="UP000489600"/>
    </source>
</evidence>
<protein>
    <submittedName>
        <fullName evidence="1">Uncharacterized protein</fullName>
    </submittedName>
</protein>
<organism evidence="1 2">
    <name type="scientific">Arabis nemorensis</name>
    <dbReference type="NCBI Taxonomy" id="586526"/>
    <lineage>
        <taxon>Eukaryota</taxon>
        <taxon>Viridiplantae</taxon>
        <taxon>Streptophyta</taxon>
        <taxon>Embryophyta</taxon>
        <taxon>Tracheophyta</taxon>
        <taxon>Spermatophyta</taxon>
        <taxon>Magnoliopsida</taxon>
        <taxon>eudicotyledons</taxon>
        <taxon>Gunneridae</taxon>
        <taxon>Pentapetalae</taxon>
        <taxon>rosids</taxon>
        <taxon>malvids</taxon>
        <taxon>Brassicales</taxon>
        <taxon>Brassicaceae</taxon>
        <taxon>Arabideae</taxon>
        <taxon>Arabis</taxon>
    </lineage>
</organism>
<comment type="caution">
    <text evidence="1">The sequence shown here is derived from an EMBL/GenBank/DDBJ whole genome shotgun (WGS) entry which is preliminary data.</text>
</comment>
<sequence length="141" mass="16055">MNTFWWEQNKLLMNDEDIRDGFMKLRSEKNKIRYLERLAGVDRNRNPCDFINLRVASSTNGSEHVDLMDIDRVDRLEAGLLVADRLVEGLLVAGLSVVSRLVIKVLASAPGIILTVMRSCPALIMEVRDKNIRSKRLRTSS</sequence>
<reference evidence="1" key="1">
    <citation type="submission" date="2019-07" db="EMBL/GenBank/DDBJ databases">
        <authorList>
            <person name="Dittberner H."/>
        </authorList>
    </citation>
    <scope>NUCLEOTIDE SEQUENCE [LARGE SCALE GENOMIC DNA]</scope>
</reference>
<dbReference type="AlphaFoldDB" id="A0A565BU67"/>
<accession>A0A565BU67</accession>
<dbReference type="OrthoDB" id="1111575at2759"/>
<name>A0A565BU67_9BRAS</name>